<feature type="domain" description="PaaD zinc beta ribbon" evidence="2">
    <location>
        <begin position="375"/>
        <end position="415"/>
    </location>
</feature>
<dbReference type="InterPro" id="IPR009078">
    <property type="entry name" value="Ferritin-like_SF"/>
</dbReference>
<dbReference type="Gene3D" id="3.30.300.130">
    <property type="entry name" value="Fe-S cluster assembly (FSCA)"/>
    <property type="match status" value="1"/>
</dbReference>
<evidence type="ECO:0000259" key="2">
    <source>
        <dbReference type="Pfam" id="PF23451"/>
    </source>
</evidence>
<gene>
    <name evidence="3" type="primary">paaC</name>
    <name evidence="3" type="ORF">NCTC10005_04884</name>
</gene>
<sequence length="417" mass="45439">MKTVSAYALRLGDNGLVLSQRLGAWCGHAPELEIDLALANIGLDLLGQARNFLACAAEREGQGDEDTLAFGRDERQFHNLLLAEQPNGNFADTIARQYLMDAWNVALYERLIHSSDSQLSAIAAKAIKEARYHLRFSRGWLVRLGDGTEISSQKCSRPSTTCGALRPSCSRWMTLSLSLLSPALRLIRAPCASRGNTKCLPDCGKPPCACPMRRPIVPAETRAAYRASGPDAGRDAVSPARVSRSAVVKENAMQRLVDIAPPQVPHIWSLLSQIPDPEVPVLTITDLGMVRSVTAQGEGWVIGFTPTYSGCPATEHLLGAIRDTLTAHGYTPVHIVLQLEPAWTTDWMTADARERLRAYGISPPVGHSCHAHVPAEVSCPRCASTDTSLISEFGSTACKALYRCNTCREPFDYFKCI</sequence>
<proteinExistence type="predicted"/>
<dbReference type="InterPro" id="IPR007814">
    <property type="entry name" value="PaaA_PaaC"/>
</dbReference>
<dbReference type="EMBL" id="UGJB01000004">
    <property type="protein sequence ID" value="STQ12101.1"/>
    <property type="molecule type" value="Genomic_DNA"/>
</dbReference>
<dbReference type="NCBIfam" id="TIGR02158">
    <property type="entry name" value="PA_CoA_Oxy3"/>
    <property type="match status" value="1"/>
</dbReference>
<dbReference type="InterPro" id="IPR056572">
    <property type="entry name" value="Zn_ribbon_PaaD"/>
</dbReference>
<dbReference type="AlphaFoldDB" id="A0A377M302"/>
<reference evidence="3 4" key="1">
    <citation type="submission" date="2018-06" db="EMBL/GenBank/DDBJ databases">
        <authorList>
            <consortium name="Pathogen Informatics"/>
            <person name="Doyle S."/>
        </authorList>
    </citation>
    <scope>NUCLEOTIDE SEQUENCE [LARGE SCALE GENOMIC DNA]</scope>
    <source>
        <strain evidence="3 4">NCTC10005</strain>
    </source>
</reference>
<accession>A0A377M302</accession>
<dbReference type="InterPro" id="IPR052703">
    <property type="entry name" value="Aromatic_CoA_ox/epox"/>
</dbReference>
<dbReference type="Gene3D" id="1.20.1260.10">
    <property type="match status" value="1"/>
</dbReference>
<dbReference type="PANTHER" id="PTHR30458">
    <property type="entry name" value="PHENYLACETIC ACID DEGRADATION PROTEIN PAA"/>
    <property type="match status" value="1"/>
</dbReference>
<evidence type="ECO:0000313" key="4">
    <source>
        <dbReference type="Proteomes" id="UP000255106"/>
    </source>
</evidence>
<feature type="domain" description="MIP18 family-like" evidence="1">
    <location>
        <begin position="267"/>
        <end position="327"/>
    </location>
</feature>
<name>A0A377M302_ENTCL</name>
<dbReference type="InterPro" id="IPR012347">
    <property type="entry name" value="Ferritin-like"/>
</dbReference>
<dbReference type="NCBIfam" id="TIGR02159">
    <property type="entry name" value="PA_CoA_Oxy4"/>
    <property type="match status" value="1"/>
</dbReference>
<dbReference type="GO" id="GO:0005829">
    <property type="term" value="C:cytosol"/>
    <property type="evidence" value="ECO:0007669"/>
    <property type="project" value="TreeGrafter"/>
</dbReference>
<dbReference type="Proteomes" id="UP000255106">
    <property type="component" value="Unassembled WGS sequence"/>
</dbReference>
<dbReference type="InterPro" id="IPR011883">
    <property type="entry name" value="PaaD-like"/>
</dbReference>
<dbReference type="GO" id="GO:0010124">
    <property type="term" value="P:phenylacetate catabolic process"/>
    <property type="evidence" value="ECO:0007669"/>
    <property type="project" value="InterPro"/>
</dbReference>
<dbReference type="InterPro" id="IPR002744">
    <property type="entry name" value="MIP18-like"/>
</dbReference>
<dbReference type="Pfam" id="PF23451">
    <property type="entry name" value="Zn_ribbon_PaaD"/>
    <property type="match status" value="1"/>
</dbReference>
<dbReference type="InterPro" id="IPR034904">
    <property type="entry name" value="FSCA_dom_sf"/>
</dbReference>
<dbReference type="Pfam" id="PF05138">
    <property type="entry name" value="PaaA_PaaC"/>
    <property type="match status" value="1"/>
</dbReference>
<dbReference type="PANTHER" id="PTHR30458:SF0">
    <property type="entry name" value="1,2-PHENYLACETYL-COA EPOXIDASE, SUBUNIT C"/>
    <property type="match status" value="1"/>
</dbReference>
<protein>
    <submittedName>
        <fullName evidence="3">Phenylacetate-CoA oxygenase, gamma subunit</fullName>
    </submittedName>
</protein>
<evidence type="ECO:0000313" key="3">
    <source>
        <dbReference type="EMBL" id="STQ12101.1"/>
    </source>
</evidence>
<dbReference type="Pfam" id="PF01883">
    <property type="entry name" value="FeS_assembly_P"/>
    <property type="match status" value="1"/>
</dbReference>
<dbReference type="SUPFAM" id="SSF47240">
    <property type="entry name" value="Ferritin-like"/>
    <property type="match status" value="1"/>
</dbReference>
<dbReference type="InterPro" id="IPR011882">
    <property type="entry name" value="PaaC"/>
</dbReference>
<organism evidence="3 4">
    <name type="scientific">Enterobacter cloacae</name>
    <dbReference type="NCBI Taxonomy" id="550"/>
    <lineage>
        <taxon>Bacteria</taxon>
        <taxon>Pseudomonadati</taxon>
        <taxon>Pseudomonadota</taxon>
        <taxon>Gammaproteobacteria</taxon>
        <taxon>Enterobacterales</taxon>
        <taxon>Enterobacteriaceae</taxon>
        <taxon>Enterobacter</taxon>
        <taxon>Enterobacter cloacae complex</taxon>
    </lineage>
</organism>
<dbReference type="SUPFAM" id="SSF117916">
    <property type="entry name" value="Fe-S cluster assembly (FSCA) domain-like"/>
    <property type="match status" value="1"/>
</dbReference>
<evidence type="ECO:0000259" key="1">
    <source>
        <dbReference type="Pfam" id="PF01883"/>
    </source>
</evidence>